<dbReference type="AlphaFoldDB" id="A0A4P6K6C8"/>
<keyword evidence="3" id="KW-1185">Reference proteome</keyword>
<dbReference type="KEGG" id="kbs:EPA93_47175"/>
<dbReference type="Pfam" id="PF13649">
    <property type="entry name" value="Methyltransf_25"/>
    <property type="match status" value="1"/>
</dbReference>
<keyword evidence="2" id="KW-0489">Methyltransferase</keyword>
<gene>
    <name evidence="2" type="ORF">EPA93_47175</name>
</gene>
<evidence type="ECO:0000313" key="2">
    <source>
        <dbReference type="EMBL" id="QBD83146.1"/>
    </source>
</evidence>
<dbReference type="CDD" id="cd02440">
    <property type="entry name" value="AdoMet_MTases"/>
    <property type="match status" value="1"/>
</dbReference>
<accession>A0A4P6K6C8</accession>
<organism evidence="2 3">
    <name type="scientific">Ktedonosporobacter rubrisoli</name>
    <dbReference type="NCBI Taxonomy" id="2509675"/>
    <lineage>
        <taxon>Bacteria</taxon>
        <taxon>Bacillati</taxon>
        <taxon>Chloroflexota</taxon>
        <taxon>Ktedonobacteria</taxon>
        <taxon>Ktedonobacterales</taxon>
        <taxon>Ktedonosporobacteraceae</taxon>
        <taxon>Ktedonosporobacter</taxon>
    </lineage>
</organism>
<proteinExistence type="predicted"/>
<evidence type="ECO:0000259" key="1">
    <source>
        <dbReference type="Pfam" id="PF13649"/>
    </source>
</evidence>
<dbReference type="Gene3D" id="3.40.50.150">
    <property type="entry name" value="Vaccinia Virus protein VP39"/>
    <property type="match status" value="1"/>
</dbReference>
<dbReference type="EMBL" id="CP035758">
    <property type="protein sequence ID" value="QBD83146.1"/>
    <property type="molecule type" value="Genomic_DNA"/>
</dbReference>
<dbReference type="OrthoDB" id="9787662at2"/>
<protein>
    <submittedName>
        <fullName evidence="2">Class I SAM-dependent methyltransferase</fullName>
    </submittedName>
</protein>
<dbReference type="Proteomes" id="UP000290365">
    <property type="component" value="Chromosome"/>
</dbReference>
<dbReference type="RefSeq" id="WP_129894213.1">
    <property type="nucleotide sequence ID" value="NZ_CP035758.1"/>
</dbReference>
<dbReference type="InterPro" id="IPR041698">
    <property type="entry name" value="Methyltransf_25"/>
</dbReference>
<dbReference type="PANTHER" id="PTHR43591:SF24">
    <property type="entry name" value="2-METHOXY-6-POLYPRENYL-1,4-BENZOQUINOL METHYLASE, MITOCHONDRIAL"/>
    <property type="match status" value="1"/>
</dbReference>
<feature type="domain" description="Methyltransferase" evidence="1">
    <location>
        <begin position="55"/>
        <end position="153"/>
    </location>
</feature>
<dbReference type="PANTHER" id="PTHR43591">
    <property type="entry name" value="METHYLTRANSFERASE"/>
    <property type="match status" value="1"/>
</dbReference>
<dbReference type="SUPFAM" id="SSF53335">
    <property type="entry name" value="S-adenosyl-L-methionine-dependent methyltransferases"/>
    <property type="match status" value="1"/>
</dbReference>
<dbReference type="GO" id="GO:0032259">
    <property type="term" value="P:methylation"/>
    <property type="evidence" value="ECO:0007669"/>
    <property type="project" value="UniProtKB-KW"/>
</dbReference>
<dbReference type="InterPro" id="IPR029063">
    <property type="entry name" value="SAM-dependent_MTases_sf"/>
</dbReference>
<evidence type="ECO:0000313" key="3">
    <source>
        <dbReference type="Proteomes" id="UP000290365"/>
    </source>
</evidence>
<sequence>MEEELTAQDIPQETRYPIDVENVAEMARLARQARAITITIGLLPAEIELDDGQSVLDIGCGPGEWVLALAKLHPDTQISGIDISKAMTQHARSLAQKDGIPNAHFRVMDATRSLVYADASFDLAHARIVSSFLSPILWRQLLRECYRVLKPGGIFVGVESDDVGSSNSPSLSRLMSLFMSALQKADFCFTRAGEHCGIVPMYPYLLKEVGFSGVRREPLLLDYSYGAPAYAEMTQNWAISYNLMKPFLERLTGESQDALEALRQRAIKEMQAPDFCAAIFLQRIWARKAARENGDN</sequence>
<reference evidence="2 3" key="1">
    <citation type="submission" date="2019-01" db="EMBL/GenBank/DDBJ databases">
        <title>Ktedonosporobacter rubrisoli SCAWS-G2.</title>
        <authorList>
            <person name="Huang Y."/>
            <person name="Yan B."/>
        </authorList>
    </citation>
    <scope>NUCLEOTIDE SEQUENCE [LARGE SCALE GENOMIC DNA]</scope>
    <source>
        <strain evidence="2 3">SCAWS-G2</strain>
    </source>
</reference>
<keyword evidence="2" id="KW-0808">Transferase</keyword>
<name>A0A4P6K6C8_KTERU</name>
<dbReference type="GO" id="GO:0008168">
    <property type="term" value="F:methyltransferase activity"/>
    <property type="evidence" value="ECO:0007669"/>
    <property type="project" value="UniProtKB-KW"/>
</dbReference>